<feature type="chain" id="PRO_5019094692" description="Formate/nitrite transporter" evidence="13">
    <location>
        <begin position="20"/>
        <end position="313"/>
    </location>
</feature>
<dbReference type="GO" id="GO:0005886">
    <property type="term" value="C:plasma membrane"/>
    <property type="evidence" value="ECO:0007669"/>
    <property type="project" value="UniProtKB-SubCell"/>
</dbReference>
<evidence type="ECO:0000256" key="12">
    <source>
        <dbReference type="SAM" id="Phobius"/>
    </source>
</evidence>
<dbReference type="GO" id="GO:0015499">
    <property type="term" value="F:formate transmembrane transporter activity"/>
    <property type="evidence" value="ECO:0007669"/>
    <property type="project" value="TreeGrafter"/>
</dbReference>
<comment type="subcellular location">
    <subcellularLocation>
        <location evidence="1">Cell membrane</location>
        <topology evidence="1">Multi-pass membrane protein</topology>
    </subcellularLocation>
</comment>
<dbReference type="PANTHER" id="PTHR30520:SF6">
    <property type="entry name" value="FORMATE_NITRATE FAMILY TRANSPORTER (EUROFUNG)"/>
    <property type="match status" value="1"/>
</dbReference>
<keyword evidence="15" id="KW-1185">Reference proteome</keyword>
<dbReference type="Proteomes" id="UP000291116">
    <property type="component" value="Unassembled WGS sequence"/>
</dbReference>
<evidence type="ECO:0000256" key="13">
    <source>
        <dbReference type="SAM" id="SignalP"/>
    </source>
</evidence>
<comment type="catalytic activity">
    <reaction evidence="9">
        <text>formate(in) + H(+)(in) = formate(out) + H(+)(out)</text>
        <dbReference type="Rhea" id="RHEA:80887"/>
        <dbReference type="ChEBI" id="CHEBI:15378"/>
        <dbReference type="ChEBI" id="CHEBI:15740"/>
    </reaction>
</comment>
<proteinExistence type="inferred from homology"/>
<dbReference type="PROSITE" id="PS01005">
    <property type="entry name" value="FORMATE_NITRITE_TP_1"/>
    <property type="match status" value="1"/>
</dbReference>
<keyword evidence="3" id="KW-0813">Transport</keyword>
<dbReference type="Gene3D" id="1.20.1080.10">
    <property type="entry name" value="Glycerol uptake facilitator protein"/>
    <property type="match status" value="1"/>
</dbReference>
<evidence type="ECO:0000256" key="5">
    <source>
        <dbReference type="ARBA" id="ARBA00022989"/>
    </source>
</evidence>
<evidence type="ECO:0000256" key="1">
    <source>
        <dbReference type="ARBA" id="ARBA00004651"/>
    </source>
</evidence>
<feature type="transmembrane region" description="Helical" evidence="12">
    <location>
        <begin position="239"/>
        <end position="262"/>
    </location>
</feature>
<evidence type="ECO:0000256" key="8">
    <source>
        <dbReference type="ARBA" id="ARBA00047693"/>
    </source>
</evidence>
<evidence type="ECO:0000256" key="2">
    <source>
        <dbReference type="ARBA" id="ARBA00011255"/>
    </source>
</evidence>
<evidence type="ECO:0000256" key="9">
    <source>
        <dbReference type="ARBA" id="ARBA00049016"/>
    </source>
</evidence>
<feature type="signal peptide" evidence="13">
    <location>
        <begin position="1"/>
        <end position="19"/>
    </location>
</feature>
<name>A0A448ZQ46_9STRA</name>
<comment type="catalytic activity">
    <reaction evidence="8">
        <text>pyruvate(out) + H(+)(out) = pyruvate(in) + H(+)(in)</text>
        <dbReference type="Rhea" id="RHEA:64720"/>
        <dbReference type="ChEBI" id="CHEBI:15361"/>
        <dbReference type="ChEBI" id="CHEBI:15378"/>
    </reaction>
</comment>
<dbReference type="InterPro" id="IPR000292">
    <property type="entry name" value="For/NO2_transpt"/>
</dbReference>
<keyword evidence="13" id="KW-0732">Signal</keyword>
<protein>
    <recommendedName>
        <fullName evidence="16">Formate/nitrite transporter</fullName>
    </recommendedName>
</protein>
<evidence type="ECO:0000256" key="3">
    <source>
        <dbReference type="ARBA" id="ARBA00022448"/>
    </source>
</evidence>
<comment type="catalytic activity">
    <reaction evidence="10">
        <text>acetate(out) + H(+)(out) = acetate(in) + H(+)(in)</text>
        <dbReference type="Rhea" id="RHEA:71803"/>
        <dbReference type="ChEBI" id="CHEBI:15378"/>
        <dbReference type="ChEBI" id="CHEBI:30089"/>
    </reaction>
</comment>
<evidence type="ECO:0000256" key="7">
    <source>
        <dbReference type="ARBA" id="ARBA00034245"/>
    </source>
</evidence>
<dbReference type="EMBL" id="CAACVS010000620">
    <property type="protein sequence ID" value="VEU44157.1"/>
    <property type="molecule type" value="Genomic_DNA"/>
</dbReference>
<dbReference type="InterPro" id="IPR023271">
    <property type="entry name" value="Aquaporin-like"/>
</dbReference>
<comment type="similarity">
    <text evidence="11">Belongs to the FNT transporter (TC 1.A.16) family.</text>
</comment>
<dbReference type="FunFam" id="1.20.1080.10:FF:000011">
    <property type="entry name" value="Formate family transporter"/>
    <property type="match status" value="1"/>
</dbReference>
<keyword evidence="4 12" id="KW-0812">Transmembrane</keyword>
<gene>
    <name evidence="14" type="ORF">PSNMU_V1.4_AUG-EV-PASAV3_0112320</name>
</gene>
<comment type="catalytic activity">
    <reaction evidence="7">
        <text>(S)-lactate(in) + H(+)(in) = (S)-lactate(out) + H(+)(out)</text>
        <dbReference type="Rhea" id="RHEA:29415"/>
        <dbReference type="ChEBI" id="CHEBI:15378"/>
        <dbReference type="ChEBI" id="CHEBI:16651"/>
    </reaction>
</comment>
<feature type="transmembrane region" description="Helical" evidence="12">
    <location>
        <begin position="209"/>
        <end position="227"/>
    </location>
</feature>
<evidence type="ECO:0000256" key="4">
    <source>
        <dbReference type="ARBA" id="ARBA00022692"/>
    </source>
</evidence>
<comment type="subunit">
    <text evidence="2">Homopentamer.</text>
</comment>
<dbReference type="OrthoDB" id="4829at2759"/>
<accession>A0A448ZQ46</accession>
<dbReference type="PANTHER" id="PTHR30520">
    <property type="entry name" value="FORMATE TRANSPORTER-RELATED"/>
    <property type="match status" value="1"/>
</dbReference>
<evidence type="ECO:0000313" key="14">
    <source>
        <dbReference type="EMBL" id="VEU44157.1"/>
    </source>
</evidence>
<dbReference type="InterPro" id="IPR024002">
    <property type="entry name" value="For/NO2_transpt_CS"/>
</dbReference>
<dbReference type="AlphaFoldDB" id="A0A448ZQ46"/>
<feature type="transmembrane region" description="Helical" evidence="12">
    <location>
        <begin position="282"/>
        <end position="308"/>
    </location>
</feature>
<evidence type="ECO:0000313" key="15">
    <source>
        <dbReference type="Proteomes" id="UP000291116"/>
    </source>
</evidence>
<evidence type="ECO:0000256" key="11">
    <source>
        <dbReference type="ARBA" id="ARBA00049660"/>
    </source>
</evidence>
<evidence type="ECO:0000256" key="6">
    <source>
        <dbReference type="ARBA" id="ARBA00023136"/>
    </source>
</evidence>
<reference evidence="14 15" key="1">
    <citation type="submission" date="2019-01" db="EMBL/GenBank/DDBJ databases">
        <authorList>
            <person name="Ferrante I. M."/>
        </authorList>
    </citation>
    <scope>NUCLEOTIDE SEQUENCE [LARGE SCALE GENOMIC DNA]</scope>
    <source>
        <strain evidence="14 15">B856</strain>
    </source>
</reference>
<sequence length="313" mass="31840">MIALKPFFLVALLAGTSSAFAVIQPASSIAKATTTSTILKLSGGAVGAGTAPELKPPPSLYQGAVAAGVGKASKTWGDIFKLGIVSGCHIAFGAYLAITVGGACSGIAAENPGLQKIIFGSFGLPFGLIMTLVTGGELFTGNTALVTAAYKEGKISGKDLIKNWVSSYTGNLVGSLLLAYLAYKSGTLAASPASAAIATAKCSLPWDVAFVRGILCNWLVCMAVYMASGCASMAGKMTAVYFPISAFVALGLDHSVANMFIIPLGMLRGADITIKAFLMKNLIPVTLGNIVGGALCVMAPFGSVFGSWGKKSD</sequence>
<evidence type="ECO:0008006" key="16">
    <source>
        <dbReference type="Google" id="ProtNLM"/>
    </source>
</evidence>
<evidence type="ECO:0000256" key="10">
    <source>
        <dbReference type="ARBA" id="ARBA00049088"/>
    </source>
</evidence>
<dbReference type="Pfam" id="PF01226">
    <property type="entry name" value="Form_Nir_trans"/>
    <property type="match status" value="1"/>
</dbReference>
<keyword evidence="6 12" id="KW-0472">Membrane</keyword>
<keyword evidence="5 12" id="KW-1133">Transmembrane helix</keyword>
<organism evidence="14 15">
    <name type="scientific">Pseudo-nitzschia multistriata</name>
    <dbReference type="NCBI Taxonomy" id="183589"/>
    <lineage>
        <taxon>Eukaryota</taxon>
        <taxon>Sar</taxon>
        <taxon>Stramenopiles</taxon>
        <taxon>Ochrophyta</taxon>
        <taxon>Bacillariophyta</taxon>
        <taxon>Bacillariophyceae</taxon>
        <taxon>Bacillariophycidae</taxon>
        <taxon>Bacillariales</taxon>
        <taxon>Bacillariaceae</taxon>
        <taxon>Pseudo-nitzschia</taxon>
    </lineage>
</organism>